<dbReference type="GO" id="GO:0005783">
    <property type="term" value="C:endoplasmic reticulum"/>
    <property type="evidence" value="ECO:0007669"/>
    <property type="project" value="TreeGrafter"/>
</dbReference>
<dbReference type="InterPro" id="IPR011989">
    <property type="entry name" value="ARM-like"/>
</dbReference>
<evidence type="ECO:0008006" key="3">
    <source>
        <dbReference type="Google" id="ProtNLM"/>
    </source>
</evidence>
<dbReference type="PANTHER" id="PTHR19316">
    <property type="entry name" value="PROTEIN FOLDING REGULATOR"/>
    <property type="match status" value="1"/>
</dbReference>
<dbReference type="AlphaFoldDB" id="A0A1B6CYS4"/>
<accession>A0A1B6CYS4</accession>
<dbReference type="InterPro" id="IPR016024">
    <property type="entry name" value="ARM-type_fold"/>
</dbReference>
<evidence type="ECO:0000256" key="1">
    <source>
        <dbReference type="SAM" id="MobiDB-lite"/>
    </source>
</evidence>
<reference evidence="2" key="1">
    <citation type="submission" date="2015-12" db="EMBL/GenBank/DDBJ databases">
        <title>De novo transcriptome assembly of four potential Pierce s Disease insect vectors from Arizona vineyards.</title>
        <authorList>
            <person name="Tassone E.E."/>
        </authorList>
    </citation>
    <scope>NUCLEOTIDE SEQUENCE</scope>
</reference>
<dbReference type="InterPro" id="IPR050693">
    <property type="entry name" value="Hsp70_NEF-Inhibitors"/>
</dbReference>
<dbReference type="GO" id="GO:0000774">
    <property type="term" value="F:adenyl-nucleotide exchange factor activity"/>
    <property type="evidence" value="ECO:0007669"/>
    <property type="project" value="TreeGrafter"/>
</dbReference>
<gene>
    <name evidence="2" type="ORF">g.5217</name>
</gene>
<protein>
    <recommendedName>
        <fullName evidence="3">Nucleotide exchange factor Fes1 domain-containing protein</fullName>
    </recommendedName>
</protein>
<organism evidence="2">
    <name type="scientific">Clastoptera arizonana</name>
    <name type="common">Arizona spittle bug</name>
    <dbReference type="NCBI Taxonomy" id="38151"/>
    <lineage>
        <taxon>Eukaryota</taxon>
        <taxon>Metazoa</taxon>
        <taxon>Ecdysozoa</taxon>
        <taxon>Arthropoda</taxon>
        <taxon>Hexapoda</taxon>
        <taxon>Insecta</taxon>
        <taxon>Pterygota</taxon>
        <taxon>Neoptera</taxon>
        <taxon>Paraneoptera</taxon>
        <taxon>Hemiptera</taxon>
        <taxon>Auchenorrhyncha</taxon>
        <taxon>Cercopoidea</taxon>
        <taxon>Clastopteridae</taxon>
        <taxon>Clastoptera</taxon>
    </lineage>
</organism>
<name>A0A1B6CYS4_9HEMI</name>
<feature type="region of interest" description="Disordered" evidence="1">
    <location>
        <begin position="1"/>
        <end position="22"/>
    </location>
</feature>
<sequence length="323" mass="37000">MSETNKNESDTSSNDDNDKRFHERDMTLKDVLKLTQKALPRESINETCQTKLNREDYGFVQYAMDMLANPIAEIKIKLNTLNSIQVVEPGDNFSVYEESLDDIVGYLCDIDIAKDFEKIGGFKEIYPLLKHFNPSIRWRAAAVYAECSQNHDYCQIKLFEEKEVLAELFNLLKNDPDSTVKFKALSAVSCIFRDNKEGLKVLMEYDGLYILINAMECETERFNSKAAFFLSCICESNPEVKDKLIETGYAELLSKLIIKQNEFEDRIENLLLGIESLIRDNNKAVSAVKKTGLLSHLNKVRTQTSIESYILDIIQRLVEILAT</sequence>
<dbReference type="PANTHER" id="PTHR19316:SF18">
    <property type="entry name" value="HSP70-BINDING PROTEIN 1"/>
    <property type="match status" value="1"/>
</dbReference>
<proteinExistence type="predicted"/>
<dbReference type="SUPFAM" id="SSF48371">
    <property type="entry name" value="ARM repeat"/>
    <property type="match status" value="1"/>
</dbReference>
<evidence type="ECO:0000313" key="2">
    <source>
        <dbReference type="EMBL" id="JAS18574.1"/>
    </source>
</evidence>
<dbReference type="Gene3D" id="1.25.10.10">
    <property type="entry name" value="Leucine-rich Repeat Variant"/>
    <property type="match status" value="1"/>
</dbReference>
<dbReference type="EMBL" id="GEDC01018724">
    <property type="protein sequence ID" value="JAS18574.1"/>
    <property type="molecule type" value="Transcribed_RNA"/>
</dbReference>